<protein>
    <recommendedName>
        <fullName evidence="6">Large ribosomal subunit protein mL49</fullName>
    </recommendedName>
</protein>
<dbReference type="GO" id="GO:0006412">
    <property type="term" value="P:translation"/>
    <property type="evidence" value="ECO:0007669"/>
    <property type="project" value="InterPro"/>
</dbReference>
<dbReference type="OrthoDB" id="19439at2759"/>
<reference evidence="7 8" key="1">
    <citation type="submission" date="2014-06" db="EMBL/GenBank/DDBJ databases">
        <title>Evolutionary Origins and Diversification of the Mycorrhizal Mutualists.</title>
        <authorList>
            <consortium name="DOE Joint Genome Institute"/>
            <consortium name="Mycorrhizal Genomics Consortium"/>
            <person name="Kohler A."/>
            <person name="Kuo A."/>
            <person name="Nagy L.G."/>
            <person name="Floudas D."/>
            <person name="Copeland A."/>
            <person name="Barry K.W."/>
            <person name="Cichocki N."/>
            <person name="Veneault-Fourrey C."/>
            <person name="LaButti K."/>
            <person name="Lindquist E.A."/>
            <person name="Lipzen A."/>
            <person name="Lundell T."/>
            <person name="Morin E."/>
            <person name="Murat C."/>
            <person name="Riley R."/>
            <person name="Ohm R."/>
            <person name="Sun H."/>
            <person name="Tunlid A."/>
            <person name="Henrissat B."/>
            <person name="Grigoriev I.V."/>
            <person name="Hibbett D.S."/>
            <person name="Martin F."/>
        </authorList>
    </citation>
    <scope>NUCLEOTIDE SEQUENCE [LARGE SCALE GENOMIC DNA]</scope>
    <source>
        <strain evidence="7 8">SS14</strain>
    </source>
</reference>
<dbReference type="PANTHER" id="PTHR13477">
    <property type="entry name" value="MITOCHONDRIAL 39S RIBOSOMAL PROTEIN L49"/>
    <property type="match status" value="1"/>
</dbReference>
<keyword evidence="4" id="KW-0496">Mitochondrion</keyword>
<dbReference type="EMBL" id="KN837118">
    <property type="protein sequence ID" value="KIJ44219.1"/>
    <property type="molecule type" value="Genomic_DNA"/>
</dbReference>
<name>A0A0C9VB67_SPHS4</name>
<sequence>MSTKFARKSYQVARNSRGALPVYSDIRNAGTRYQIQVRNVMGDANALLLELKKSLFPPGSYEAAALRGSVVRGRHIILQGPKGSWRNNVAEWLETRGF</sequence>
<keyword evidence="3" id="KW-0689">Ribosomal protein</keyword>
<evidence type="ECO:0000256" key="5">
    <source>
        <dbReference type="ARBA" id="ARBA00023274"/>
    </source>
</evidence>
<dbReference type="Proteomes" id="UP000054279">
    <property type="component" value="Unassembled WGS sequence"/>
</dbReference>
<organism evidence="7 8">
    <name type="scientific">Sphaerobolus stellatus (strain SS14)</name>
    <dbReference type="NCBI Taxonomy" id="990650"/>
    <lineage>
        <taxon>Eukaryota</taxon>
        <taxon>Fungi</taxon>
        <taxon>Dikarya</taxon>
        <taxon>Basidiomycota</taxon>
        <taxon>Agaricomycotina</taxon>
        <taxon>Agaricomycetes</taxon>
        <taxon>Phallomycetidae</taxon>
        <taxon>Geastrales</taxon>
        <taxon>Sphaerobolaceae</taxon>
        <taxon>Sphaerobolus</taxon>
    </lineage>
</organism>
<comment type="subcellular location">
    <subcellularLocation>
        <location evidence="1">Mitochondrion</location>
    </subcellularLocation>
</comment>
<keyword evidence="8" id="KW-1185">Reference proteome</keyword>
<dbReference type="PANTHER" id="PTHR13477:SF0">
    <property type="entry name" value="LARGE RIBOSOMAL SUBUNIT PROTEIN ML49"/>
    <property type="match status" value="1"/>
</dbReference>
<evidence type="ECO:0000256" key="1">
    <source>
        <dbReference type="ARBA" id="ARBA00004173"/>
    </source>
</evidence>
<dbReference type="InterPro" id="IPR007740">
    <property type="entry name" value="Ribosomal_mL49"/>
</dbReference>
<dbReference type="Gene3D" id="3.30.780.10">
    <property type="entry name" value="SUI1-like domain"/>
    <property type="match status" value="1"/>
</dbReference>
<keyword evidence="5" id="KW-0687">Ribonucleoprotein</keyword>
<comment type="similarity">
    <text evidence="2">Belongs to the mitochondrion-specific ribosomal protein mL49 family.</text>
</comment>
<gene>
    <name evidence="7" type="ORF">M422DRAFT_252230</name>
</gene>
<dbReference type="Pfam" id="PF05046">
    <property type="entry name" value="Img2"/>
    <property type="match status" value="1"/>
</dbReference>
<proteinExistence type="inferred from homology"/>
<evidence type="ECO:0000256" key="6">
    <source>
        <dbReference type="ARBA" id="ARBA00035191"/>
    </source>
</evidence>
<accession>A0A0C9VB67</accession>
<evidence type="ECO:0000256" key="2">
    <source>
        <dbReference type="ARBA" id="ARBA00005677"/>
    </source>
</evidence>
<evidence type="ECO:0000256" key="4">
    <source>
        <dbReference type="ARBA" id="ARBA00023128"/>
    </source>
</evidence>
<dbReference type="AlphaFoldDB" id="A0A0C9VB67"/>
<dbReference type="HOGENOM" id="CLU_085757_4_0_1"/>
<dbReference type="GO" id="GO:0003735">
    <property type="term" value="F:structural constituent of ribosome"/>
    <property type="evidence" value="ECO:0007669"/>
    <property type="project" value="InterPro"/>
</dbReference>
<evidence type="ECO:0000256" key="3">
    <source>
        <dbReference type="ARBA" id="ARBA00022980"/>
    </source>
</evidence>
<dbReference type="GO" id="GO:0005762">
    <property type="term" value="C:mitochondrial large ribosomal subunit"/>
    <property type="evidence" value="ECO:0007669"/>
    <property type="project" value="TreeGrafter"/>
</dbReference>
<evidence type="ECO:0000313" key="8">
    <source>
        <dbReference type="Proteomes" id="UP000054279"/>
    </source>
</evidence>
<evidence type="ECO:0000313" key="7">
    <source>
        <dbReference type="EMBL" id="KIJ44219.1"/>
    </source>
</evidence>